<dbReference type="STRING" id="65489.A0A0D3GFN9"/>
<accession>A0A0D3GFN9</accession>
<name>A0A0D3GFN9_9ORYZ</name>
<dbReference type="AlphaFoldDB" id="A0A0D3GFN9"/>
<dbReference type="GO" id="GO:0070006">
    <property type="term" value="F:metalloaminopeptidase activity"/>
    <property type="evidence" value="ECO:0007669"/>
    <property type="project" value="TreeGrafter"/>
</dbReference>
<dbReference type="GO" id="GO:0042277">
    <property type="term" value="F:peptide binding"/>
    <property type="evidence" value="ECO:0007669"/>
    <property type="project" value="TreeGrafter"/>
</dbReference>
<reference evidence="2" key="2">
    <citation type="submission" date="2015-03" db="UniProtKB">
        <authorList>
            <consortium name="EnsemblPlants"/>
        </authorList>
    </citation>
    <scope>IDENTIFICATION</scope>
</reference>
<dbReference type="EnsemblPlants" id="OBART06G11870.1">
    <property type="protein sequence ID" value="OBART06G11870.1"/>
    <property type="gene ID" value="OBART06G11870"/>
</dbReference>
<dbReference type="InterPro" id="IPR045357">
    <property type="entry name" value="Aminopeptidase_N-like_N"/>
</dbReference>
<proteinExistence type="predicted"/>
<dbReference type="Gramene" id="OBART06G11870.1">
    <property type="protein sequence ID" value="OBART06G11870.1"/>
    <property type="gene ID" value="OBART06G11870"/>
</dbReference>
<dbReference type="GO" id="GO:0005615">
    <property type="term" value="C:extracellular space"/>
    <property type="evidence" value="ECO:0007669"/>
    <property type="project" value="TreeGrafter"/>
</dbReference>
<dbReference type="InterPro" id="IPR050344">
    <property type="entry name" value="Peptidase_M1_aminopeptidases"/>
</dbReference>
<feature type="domain" description="Aminopeptidase N-like N-terminal" evidence="1">
    <location>
        <begin position="39"/>
        <end position="137"/>
    </location>
</feature>
<dbReference type="Gene3D" id="2.60.40.1730">
    <property type="entry name" value="tricorn interacting facor f3 domain"/>
    <property type="match status" value="1"/>
</dbReference>
<dbReference type="GO" id="GO:0008270">
    <property type="term" value="F:zinc ion binding"/>
    <property type="evidence" value="ECO:0007669"/>
    <property type="project" value="TreeGrafter"/>
</dbReference>
<organism evidence="2">
    <name type="scientific">Oryza barthii</name>
    <dbReference type="NCBI Taxonomy" id="65489"/>
    <lineage>
        <taxon>Eukaryota</taxon>
        <taxon>Viridiplantae</taxon>
        <taxon>Streptophyta</taxon>
        <taxon>Embryophyta</taxon>
        <taxon>Tracheophyta</taxon>
        <taxon>Spermatophyta</taxon>
        <taxon>Magnoliopsida</taxon>
        <taxon>Liliopsida</taxon>
        <taxon>Poales</taxon>
        <taxon>Poaceae</taxon>
        <taxon>BOP clade</taxon>
        <taxon>Oryzoideae</taxon>
        <taxon>Oryzeae</taxon>
        <taxon>Oryzinae</taxon>
        <taxon>Oryza</taxon>
    </lineage>
</organism>
<dbReference type="HOGENOM" id="CLU_1828478_0_0_1"/>
<evidence type="ECO:0000259" key="1">
    <source>
        <dbReference type="Pfam" id="PF17900"/>
    </source>
</evidence>
<dbReference type="Pfam" id="PF17900">
    <property type="entry name" value="Peptidase_M1_N"/>
    <property type="match status" value="1"/>
</dbReference>
<dbReference type="SUPFAM" id="SSF63737">
    <property type="entry name" value="Leukotriene A4 hydrolase N-terminal domain"/>
    <property type="match status" value="1"/>
</dbReference>
<dbReference type="GO" id="GO:0006508">
    <property type="term" value="P:proteolysis"/>
    <property type="evidence" value="ECO:0007669"/>
    <property type="project" value="TreeGrafter"/>
</dbReference>
<dbReference type="GO" id="GO:0005737">
    <property type="term" value="C:cytoplasm"/>
    <property type="evidence" value="ECO:0007669"/>
    <property type="project" value="TreeGrafter"/>
</dbReference>
<dbReference type="PaxDb" id="65489-OBART06G11870.1"/>
<dbReference type="InterPro" id="IPR042097">
    <property type="entry name" value="Aminopeptidase_N-like_N_sf"/>
</dbReference>
<protein>
    <recommendedName>
        <fullName evidence="1">Aminopeptidase N-like N-terminal domain-containing protein</fullName>
    </recommendedName>
</protein>
<dbReference type="GO" id="GO:0016020">
    <property type="term" value="C:membrane"/>
    <property type="evidence" value="ECO:0007669"/>
    <property type="project" value="TreeGrafter"/>
</dbReference>
<dbReference type="PANTHER" id="PTHR11533">
    <property type="entry name" value="PROTEASE M1 ZINC METALLOPROTEASE"/>
    <property type="match status" value="1"/>
</dbReference>
<dbReference type="eggNOG" id="KOG1046">
    <property type="taxonomic scope" value="Eukaryota"/>
</dbReference>
<evidence type="ECO:0000313" key="2">
    <source>
        <dbReference type="EnsemblPlants" id="OBART06G11870.1"/>
    </source>
</evidence>
<dbReference type="PANTHER" id="PTHR11533:SF203">
    <property type="entry name" value="AMINOPEPTIDASE M1-C"/>
    <property type="match status" value="1"/>
</dbReference>
<evidence type="ECO:0000313" key="3">
    <source>
        <dbReference type="Proteomes" id="UP000026960"/>
    </source>
</evidence>
<reference evidence="2" key="1">
    <citation type="journal article" date="2009" name="Rice">
        <title>De Novo Next Generation Sequencing of Plant Genomes.</title>
        <authorList>
            <person name="Rounsley S."/>
            <person name="Marri P.R."/>
            <person name="Yu Y."/>
            <person name="He R."/>
            <person name="Sisneros N."/>
            <person name="Goicoechea J.L."/>
            <person name="Lee S.J."/>
            <person name="Angelova A."/>
            <person name="Kudrna D."/>
            <person name="Luo M."/>
            <person name="Affourtit J."/>
            <person name="Desany B."/>
            <person name="Knight J."/>
            <person name="Niazi F."/>
            <person name="Egholm M."/>
            <person name="Wing R.A."/>
        </authorList>
    </citation>
    <scope>NUCLEOTIDE SEQUENCE [LARGE SCALE GENOMIC DNA]</scope>
    <source>
        <strain evidence="2">cv. IRGC 105608</strain>
    </source>
</reference>
<sequence length="149" mass="16654">MALAPAPAPATAGSADQFRGQAWVPRFVAPRRARISKRRRYELLLRPDLDTCVFTGDASVVVDVSAPTRFLVLNAADLTVDRASIRFQGLTPTEVSLFEDNEILVLEFDGELPLGEGVLAMDFNDTVNDQMRGFYRRLAYCFSIFDQYT</sequence>
<dbReference type="GO" id="GO:0043171">
    <property type="term" value="P:peptide catabolic process"/>
    <property type="evidence" value="ECO:0007669"/>
    <property type="project" value="TreeGrafter"/>
</dbReference>
<keyword evidence="3" id="KW-1185">Reference proteome</keyword>
<dbReference type="Proteomes" id="UP000026960">
    <property type="component" value="Chromosome 6"/>
</dbReference>